<evidence type="ECO:0000256" key="2">
    <source>
        <dbReference type="ARBA" id="ARBA00022649"/>
    </source>
</evidence>
<gene>
    <name evidence="8" type="primary">vapC</name>
    <name evidence="10" type="ORF">U14_03645</name>
</gene>
<dbReference type="Pfam" id="PF01850">
    <property type="entry name" value="PIN"/>
    <property type="match status" value="1"/>
</dbReference>
<dbReference type="GO" id="GO:0016787">
    <property type="term" value="F:hydrolase activity"/>
    <property type="evidence" value="ECO:0007669"/>
    <property type="project" value="UniProtKB-KW"/>
</dbReference>
<organism evidence="10">
    <name type="scientific">Candidatus Moduliflexus flocculans</name>
    <dbReference type="NCBI Taxonomy" id="1499966"/>
    <lineage>
        <taxon>Bacteria</taxon>
        <taxon>Candidatus Moduliflexota</taxon>
        <taxon>Candidatus Moduliflexia</taxon>
        <taxon>Candidatus Moduliflexales</taxon>
        <taxon>Candidatus Moduliflexaceae</taxon>
    </lineage>
</organism>
<name>A0A081BPS8_9BACT</name>
<dbReference type="SUPFAM" id="SSF88723">
    <property type="entry name" value="PIN domain-like"/>
    <property type="match status" value="1"/>
</dbReference>
<protein>
    <recommendedName>
        <fullName evidence="8">Ribonuclease VapC</fullName>
        <shortName evidence="8">RNase VapC</shortName>
        <ecNumber evidence="8">3.1.-.-</ecNumber>
    </recommendedName>
    <alternativeName>
        <fullName evidence="8">Toxin VapC</fullName>
    </alternativeName>
</protein>
<keyword evidence="11" id="KW-1185">Reference proteome</keyword>
<comment type="similarity">
    <text evidence="7 8">Belongs to the PINc/VapC protein family.</text>
</comment>
<evidence type="ECO:0000256" key="4">
    <source>
        <dbReference type="ARBA" id="ARBA00022723"/>
    </source>
</evidence>
<dbReference type="STRING" id="1499966.U14_03645"/>
<reference evidence="10" key="1">
    <citation type="journal article" date="2015" name="PeerJ">
        <title>First genomic representation of candidate bacterial phylum KSB3 points to enhanced environmental sensing as a trigger of wastewater bulking.</title>
        <authorList>
            <person name="Sekiguchi Y."/>
            <person name="Ohashi A."/>
            <person name="Parks D.H."/>
            <person name="Yamauchi T."/>
            <person name="Tyson G.W."/>
            <person name="Hugenholtz P."/>
        </authorList>
    </citation>
    <scope>NUCLEOTIDE SEQUENCE [LARGE SCALE GENOMIC DNA]</scope>
</reference>
<evidence type="ECO:0000256" key="8">
    <source>
        <dbReference type="HAMAP-Rule" id="MF_00265"/>
    </source>
</evidence>
<feature type="binding site" evidence="8">
    <location>
        <position position="9"/>
    </location>
    <ligand>
        <name>Mg(2+)</name>
        <dbReference type="ChEBI" id="CHEBI:18420"/>
    </ligand>
</feature>
<evidence type="ECO:0000259" key="9">
    <source>
        <dbReference type="Pfam" id="PF01850"/>
    </source>
</evidence>
<dbReference type="InterPro" id="IPR050556">
    <property type="entry name" value="Type_II_TA_system_RNase"/>
</dbReference>
<evidence type="ECO:0000313" key="10">
    <source>
        <dbReference type="EMBL" id="GAK52394.1"/>
    </source>
</evidence>
<dbReference type="Gene3D" id="3.40.50.1010">
    <property type="entry name" value="5'-nuclease"/>
    <property type="match status" value="1"/>
</dbReference>
<feature type="binding site" evidence="8">
    <location>
        <position position="96"/>
    </location>
    <ligand>
        <name>Mg(2+)</name>
        <dbReference type="ChEBI" id="CHEBI:18420"/>
    </ligand>
</feature>
<proteinExistence type="inferred from homology"/>
<dbReference type="AlphaFoldDB" id="A0A081BPS8"/>
<dbReference type="InterPro" id="IPR029060">
    <property type="entry name" value="PIN-like_dom_sf"/>
</dbReference>
<keyword evidence="6 8" id="KW-0460">Magnesium</keyword>
<dbReference type="GO" id="GO:0090729">
    <property type="term" value="F:toxin activity"/>
    <property type="evidence" value="ECO:0007669"/>
    <property type="project" value="UniProtKB-KW"/>
</dbReference>
<evidence type="ECO:0000256" key="6">
    <source>
        <dbReference type="ARBA" id="ARBA00022842"/>
    </source>
</evidence>
<dbReference type="InterPro" id="IPR022907">
    <property type="entry name" value="VapC_family"/>
</dbReference>
<evidence type="ECO:0000256" key="7">
    <source>
        <dbReference type="ARBA" id="ARBA00038093"/>
    </source>
</evidence>
<dbReference type="EMBL" id="DF820458">
    <property type="protein sequence ID" value="GAK52394.1"/>
    <property type="molecule type" value="Genomic_DNA"/>
</dbReference>
<evidence type="ECO:0000256" key="5">
    <source>
        <dbReference type="ARBA" id="ARBA00022801"/>
    </source>
</evidence>
<keyword evidence="5 8" id="KW-0378">Hydrolase</keyword>
<dbReference type="GO" id="GO:0004540">
    <property type="term" value="F:RNA nuclease activity"/>
    <property type="evidence" value="ECO:0007669"/>
    <property type="project" value="InterPro"/>
</dbReference>
<accession>A0A081BPS8</accession>
<sequence length="130" mass="15009">MARTLICVDSSVFIDYFRKQQKQKSWLFELTNSYDFAASVITKLEIFSGVTDEQAAFWRQIFQHVRLLPLEELVIDEAIRIIKILRLQNQMIELADILIAATAITHHLPLATLNQKHFARIASVTLLLPE</sequence>
<dbReference type="HOGENOM" id="CLU_118482_3_1_0"/>
<evidence type="ECO:0000313" key="11">
    <source>
        <dbReference type="Proteomes" id="UP000030700"/>
    </source>
</evidence>
<dbReference type="EC" id="3.1.-.-" evidence="8"/>
<feature type="domain" description="PIN" evidence="9">
    <location>
        <begin position="6"/>
        <end position="122"/>
    </location>
</feature>
<comment type="function">
    <text evidence="8">Toxic component of a toxin-antitoxin (TA) system. An RNase.</text>
</comment>
<evidence type="ECO:0000256" key="3">
    <source>
        <dbReference type="ARBA" id="ARBA00022722"/>
    </source>
</evidence>
<keyword evidence="8" id="KW-0800">Toxin</keyword>
<dbReference type="PANTHER" id="PTHR33653">
    <property type="entry name" value="RIBONUCLEASE VAPC2"/>
    <property type="match status" value="1"/>
</dbReference>
<dbReference type="HAMAP" id="MF_00265">
    <property type="entry name" value="VapC_Nob1"/>
    <property type="match status" value="1"/>
</dbReference>
<dbReference type="CDD" id="cd09881">
    <property type="entry name" value="PIN_VapC4-5_FitB-like"/>
    <property type="match status" value="1"/>
</dbReference>
<dbReference type="GO" id="GO:0000287">
    <property type="term" value="F:magnesium ion binding"/>
    <property type="evidence" value="ECO:0007669"/>
    <property type="project" value="UniProtKB-UniRule"/>
</dbReference>
<dbReference type="Proteomes" id="UP000030700">
    <property type="component" value="Unassembled WGS sequence"/>
</dbReference>
<keyword evidence="3 8" id="KW-0540">Nuclease</keyword>
<keyword evidence="2 8" id="KW-1277">Toxin-antitoxin system</keyword>
<dbReference type="PANTHER" id="PTHR33653:SF1">
    <property type="entry name" value="RIBONUCLEASE VAPC2"/>
    <property type="match status" value="1"/>
</dbReference>
<keyword evidence="4 8" id="KW-0479">Metal-binding</keyword>
<comment type="cofactor">
    <cofactor evidence="1 8">
        <name>Mg(2+)</name>
        <dbReference type="ChEBI" id="CHEBI:18420"/>
    </cofactor>
</comment>
<evidence type="ECO:0000256" key="1">
    <source>
        <dbReference type="ARBA" id="ARBA00001946"/>
    </source>
</evidence>
<dbReference type="InterPro" id="IPR002716">
    <property type="entry name" value="PIN_dom"/>
</dbReference>